<comment type="caution">
    <text evidence="2">The sequence shown here is derived from an EMBL/GenBank/DDBJ whole genome shotgun (WGS) entry which is preliminary data.</text>
</comment>
<feature type="region of interest" description="Disordered" evidence="1">
    <location>
        <begin position="1"/>
        <end position="23"/>
    </location>
</feature>
<reference evidence="2 3" key="1">
    <citation type="submission" date="2020-02" db="EMBL/GenBank/DDBJ databases">
        <title>Identification and distribution of gene clusters putatively required for synthesis of sphingolipid metabolism inhibitors in phylogenetically diverse species of the filamentous fungus Fusarium.</title>
        <authorList>
            <person name="Kim H.-S."/>
            <person name="Busman M."/>
            <person name="Brown D.W."/>
            <person name="Divon H."/>
            <person name="Uhlig S."/>
            <person name="Proctor R.H."/>
        </authorList>
    </citation>
    <scope>NUCLEOTIDE SEQUENCE [LARGE SCALE GENOMIC DNA]</scope>
    <source>
        <strain evidence="2 3">NRRL 2903</strain>
    </source>
</reference>
<gene>
    <name evidence="2" type="ORF">FAUST_628</name>
</gene>
<name>A0AAN6CA10_FUSAU</name>
<evidence type="ECO:0000313" key="2">
    <source>
        <dbReference type="EMBL" id="KAF5247693.1"/>
    </source>
</evidence>
<feature type="region of interest" description="Disordered" evidence="1">
    <location>
        <begin position="326"/>
        <end position="346"/>
    </location>
</feature>
<evidence type="ECO:0000256" key="1">
    <source>
        <dbReference type="SAM" id="MobiDB-lite"/>
    </source>
</evidence>
<proteinExistence type="predicted"/>
<organism evidence="2 3">
    <name type="scientific">Fusarium austroamericanum</name>
    <dbReference type="NCBI Taxonomy" id="282268"/>
    <lineage>
        <taxon>Eukaryota</taxon>
        <taxon>Fungi</taxon>
        <taxon>Dikarya</taxon>
        <taxon>Ascomycota</taxon>
        <taxon>Pezizomycotina</taxon>
        <taxon>Sordariomycetes</taxon>
        <taxon>Hypocreomycetidae</taxon>
        <taxon>Hypocreales</taxon>
        <taxon>Nectriaceae</taxon>
        <taxon>Fusarium</taxon>
    </lineage>
</organism>
<sequence length="464" mass="53191">MSSRPKRPLSTGSNPTSKRQQARQIVVTHDEVALKIAKELLQARPPPEQIDLDIMPGFGISHELSQDNEAEAMQLFVESAEWESIDAFDEFAAASQDFKILWKTSHFYIRQSGVWPEKEHHARGYQAIETLRHMLDQSRDGPETISDMLAKAIGETEIAQDFPVFLLIIADYVKKEDGHDLESYTQCHGLFAFPVLIEDLRAIERALDNYPWVEKFWMTTTARIWAAFKSELGNDKVEFPEPGQLKEYLSRNVEYVFRVIFSRKKQKKDQGGPDARLSQSLPGEQERNAMDDRISRLERGHAELASRFDQERLRNAELLKRVEALESESLSTTRSSNNSQLRTENELLNGQLERVREERDTAKDQLREEARIRLENLTQARDQLSKAHDEIDSLESAKGNSQVELESLRNTNIKLTKELSDVKQGCNNAQKNLIEATQGWSETLKDLSEARQKIASLERGQSRI</sequence>
<evidence type="ECO:0000313" key="3">
    <source>
        <dbReference type="Proteomes" id="UP000537989"/>
    </source>
</evidence>
<keyword evidence="3" id="KW-1185">Reference proteome</keyword>
<accession>A0AAN6CA10</accession>
<feature type="region of interest" description="Disordered" evidence="1">
    <location>
        <begin position="267"/>
        <end position="289"/>
    </location>
</feature>
<feature type="compositionally biased region" description="Polar residues" evidence="1">
    <location>
        <begin position="10"/>
        <end position="23"/>
    </location>
</feature>
<feature type="compositionally biased region" description="Low complexity" evidence="1">
    <location>
        <begin position="327"/>
        <end position="342"/>
    </location>
</feature>
<protein>
    <submittedName>
        <fullName evidence="2">Uncharacterized protein</fullName>
    </submittedName>
</protein>
<dbReference type="AlphaFoldDB" id="A0AAN6CA10"/>
<dbReference type="Proteomes" id="UP000537989">
    <property type="component" value="Unassembled WGS sequence"/>
</dbReference>
<dbReference type="EMBL" id="JAAMOD010000013">
    <property type="protein sequence ID" value="KAF5247693.1"/>
    <property type="molecule type" value="Genomic_DNA"/>
</dbReference>